<dbReference type="Proteomes" id="UP001266305">
    <property type="component" value="Unassembled WGS sequence"/>
</dbReference>
<sequence length="137" mass="14483">MVPSPFLLPGSSSQTWGASSGPTRRGKGRRKGVPRRMVSVPTPRLTEGAEPGLEYAPFDDDDGPVDCDCPAACYRGHRGYRSAAAAGCPRSPPPPRPSPPGPSTGLAARHRPLPRKRRKRKAPRLAGAGREGGVPSR</sequence>
<accession>A0ABQ9W6N8</accession>
<feature type="region of interest" description="Disordered" evidence="1">
    <location>
        <begin position="82"/>
        <end position="137"/>
    </location>
</feature>
<organism evidence="2 3">
    <name type="scientific">Saguinus oedipus</name>
    <name type="common">Cotton-top tamarin</name>
    <name type="synonym">Oedipomidas oedipus</name>
    <dbReference type="NCBI Taxonomy" id="9490"/>
    <lineage>
        <taxon>Eukaryota</taxon>
        <taxon>Metazoa</taxon>
        <taxon>Chordata</taxon>
        <taxon>Craniata</taxon>
        <taxon>Vertebrata</taxon>
        <taxon>Euteleostomi</taxon>
        <taxon>Mammalia</taxon>
        <taxon>Eutheria</taxon>
        <taxon>Euarchontoglires</taxon>
        <taxon>Primates</taxon>
        <taxon>Haplorrhini</taxon>
        <taxon>Platyrrhini</taxon>
        <taxon>Cebidae</taxon>
        <taxon>Callitrichinae</taxon>
        <taxon>Saguinus</taxon>
    </lineage>
</organism>
<feature type="compositionally biased region" description="Pro residues" evidence="1">
    <location>
        <begin position="90"/>
        <end position="102"/>
    </location>
</feature>
<evidence type="ECO:0000313" key="3">
    <source>
        <dbReference type="Proteomes" id="UP001266305"/>
    </source>
</evidence>
<comment type="caution">
    <text evidence="2">The sequence shown here is derived from an EMBL/GenBank/DDBJ whole genome shotgun (WGS) entry which is preliminary data.</text>
</comment>
<keyword evidence="3" id="KW-1185">Reference proteome</keyword>
<protein>
    <submittedName>
        <fullName evidence="2">Uncharacterized protein</fullName>
    </submittedName>
</protein>
<name>A0ABQ9W6N8_SAGOE</name>
<feature type="compositionally biased region" description="Basic residues" evidence="1">
    <location>
        <begin position="24"/>
        <end position="34"/>
    </location>
</feature>
<evidence type="ECO:0000313" key="2">
    <source>
        <dbReference type="EMBL" id="KAK2117296.1"/>
    </source>
</evidence>
<feature type="compositionally biased region" description="Basic residues" evidence="1">
    <location>
        <begin position="108"/>
        <end position="123"/>
    </location>
</feature>
<reference evidence="2 3" key="1">
    <citation type="submission" date="2023-05" db="EMBL/GenBank/DDBJ databases">
        <title>B98-5 Cell Line De Novo Hybrid Assembly: An Optical Mapping Approach.</title>
        <authorList>
            <person name="Kananen K."/>
            <person name="Auerbach J.A."/>
            <person name="Kautto E."/>
            <person name="Blachly J.S."/>
        </authorList>
    </citation>
    <scope>NUCLEOTIDE SEQUENCE [LARGE SCALE GENOMIC DNA]</scope>
    <source>
        <strain evidence="2">B95-8</strain>
        <tissue evidence="2">Cell line</tissue>
    </source>
</reference>
<evidence type="ECO:0000256" key="1">
    <source>
        <dbReference type="SAM" id="MobiDB-lite"/>
    </source>
</evidence>
<feature type="region of interest" description="Disordered" evidence="1">
    <location>
        <begin position="1"/>
        <end position="67"/>
    </location>
</feature>
<dbReference type="EMBL" id="JASSZA010000002">
    <property type="protein sequence ID" value="KAK2117296.1"/>
    <property type="molecule type" value="Genomic_DNA"/>
</dbReference>
<proteinExistence type="predicted"/>
<gene>
    <name evidence="2" type="ORF">P7K49_004182</name>
</gene>
<feature type="compositionally biased region" description="Polar residues" evidence="1">
    <location>
        <begin position="10"/>
        <end position="20"/>
    </location>
</feature>